<dbReference type="FunFam" id="3.80.10.10:FF:000041">
    <property type="entry name" value="LRR receptor-like serine/threonine-protein kinase ERECTA"/>
    <property type="match status" value="1"/>
</dbReference>
<dbReference type="Pfam" id="PF00560">
    <property type="entry name" value="LRR_1"/>
    <property type="match status" value="3"/>
</dbReference>
<dbReference type="InterPro" id="IPR053213">
    <property type="entry name" value="RLP29"/>
</dbReference>
<evidence type="ECO:0000256" key="3">
    <source>
        <dbReference type="ARBA" id="ARBA00022729"/>
    </source>
</evidence>
<dbReference type="Proteomes" id="UP001459277">
    <property type="component" value="Unassembled WGS sequence"/>
</dbReference>
<dbReference type="InterPro" id="IPR032675">
    <property type="entry name" value="LRR_dom_sf"/>
</dbReference>
<evidence type="ECO:0000313" key="7">
    <source>
        <dbReference type="EMBL" id="KAL0015982.1"/>
    </source>
</evidence>
<dbReference type="PANTHER" id="PTHR48009:SF12">
    <property type="entry name" value="LEUCINE-RICH REPEAT RECEPTOR-LIKE PROTEIN KINASE PEPR2"/>
    <property type="match status" value="1"/>
</dbReference>
<evidence type="ECO:0000256" key="1">
    <source>
        <dbReference type="ARBA" id="ARBA00004370"/>
    </source>
</evidence>
<comment type="caution">
    <text evidence="7">The sequence shown here is derived from an EMBL/GenBank/DDBJ whole genome shotgun (WGS) entry which is preliminary data.</text>
</comment>
<keyword evidence="4" id="KW-0677">Repeat</keyword>
<gene>
    <name evidence="7" type="ORF">SO802_003051</name>
</gene>
<dbReference type="EMBL" id="JAZDWU010000001">
    <property type="protein sequence ID" value="KAL0015982.1"/>
    <property type="molecule type" value="Genomic_DNA"/>
</dbReference>
<keyword evidence="6" id="KW-0325">Glycoprotein</keyword>
<keyword evidence="8" id="KW-1185">Reference proteome</keyword>
<dbReference type="Gene3D" id="3.80.10.10">
    <property type="entry name" value="Ribonuclease Inhibitor"/>
    <property type="match status" value="1"/>
</dbReference>
<accession>A0AAW2DZ02</accession>
<evidence type="ECO:0000256" key="2">
    <source>
        <dbReference type="ARBA" id="ARBA00022614"/>
    </source>
</evidence>
<evidence type="ECO:0000313" key="8">
    <source>
        <dbReference type="Proteomes" id="UP001459277"/>
    </source>
</evidence>
<evidence type="ECO:0000256" key="5">
    <source>
        <dbReference type="ARBA" id="ARBA00023136"/>
    </source>
</evidence>
<keyword evidence="5" id="KW-0472">Membrane</keyword>
<dbReference type="AlphaFoldDB" id="A0AAW2DZ02"/>
<dbReference type="PANTHER" id="PTHR48009">
    <property type="entry name" value="LEUCINE-RICH REPEAT (LRR) FAMILY PROTEIN"/>
    <property type="match status" value="1"/>
</dbReference>
<organism evidence="7 8">
    <name type="scientific">Lithocarpus litseifolius</name>
    <dbReference type="NCBI Taxonomy" id="425828"/>
    <lineage>
        <taxon>Eukaryota</taxon>
        <taxon>Viridiplantae</taxon>
        <taxon>Streptophyta</taxon>
        <taxon>Embryophyta</taxon>
        <taxon>Tracheophyta</taxon>
        <taxon>Spermatophyta</taxon>
        <taxon>Magnoliopsida</taxon>
        <taxon>eudicotyledons</taxon>
        <taxon>Gunneridae</taxon>
        <taxon>Pentapetalae</taxon>
        <taxon>rosids</taxon>
        <taxon>fabids</taxon>
        <taxon>Fagales</taxon>
        <taxon>Fagaceae</taxon>
        <taxon>Lithocarpus</taxon>
    </lineage>
</organism>
<dbReference type="InterPro" id="IPR001611">
    <property type="entry name" value="Leu-rich_rpt"/>
</dbReference>
<dbReference type="SUPFAM" id="SSF52058">
    <property type="entry name" value="L domain-like"/>
    <property type="match status" value="1"/>
</dbReference>
<evidence type="ECO:0000256" key="6">
    <source>
        <dbReference type="ARBA" id="ARBA00023180"/>
    </source>
</evidence>
<evidence type="ECO:0000256" key="4">
    <source>
        <dbReference type="ARBA" id="ARBA00022737"/>
    </source>
</evidence>
<reference evidence="7 8" key="1">
    <citation type="submission" date="2024-01" db="EMBL/GenBank/DDBJ databases">
        <title>A telomere-to-telomere, gap-free genome of sweet tea (Lithocarpus litseifolius).</title>
        <authorList>
            <person name="Zhou J."/>
        </authorList>
    </citation>
    <scope>NUCLEOTIDE SEQUENCE [LARGE SCALE GENOMIC DNA]</scope>
    <source>
        <strain evidence="7">Zhou-2022a</strain>
        <tissue evidence="7">Leaf</tissue>
    </source>
</reference>
<comment type="subcellular location">
    <subcellularLocation>
        <location evidence="1">Membrane</location>
    </subcellularLocation>
</comment>
<sequence>MCAFRCDRIVFGSFRVTEITLDLAGYSSSLTSTTWSLPYLQTLEISNNTFSSSIPNSLSNLTHLHRLSLSRNSLSSPIPDSLNSLSQLHELYLDNNELNGLIPLTLNKLVNIKRLKVQRNNLSTRFLIWVLSETSISSMPEIMNSLVKFH</sequence>
<protein>
    <submittedName>
        <fullName evidence="7">Uncharacterized protein</fullName>
    </submittedName>
</protein>
<keyword evidence="2" id="KW-0433">Leucine-rich repeat</keyword>
<proteinExistence type="predicted"/>
<name>A0AAW2DZ02_9ROSI</name>
<keyword evidence="3" id="KW-0732">Signal</keyword>
<dbReference type="GO" id="GO:0016020">
    <property type="term" value="C:membrane"/>
    <property type="evidence" value="ECO:0007669"/>
    <property type="project" value="UniProtKB-SubCell"/>
</dbReference>